<evidence type="ECO:0000313" key="1">
    <source>
        <dbReference type="Proteomes" id="UP000887565"/>
    </source>
</evidence>
<protein>
    <submittedName>
        <fullName evidence="2">Nuclease HARBI1</fullName>
    </submittedName>
</protein>
<sequence length="123" mass="14411">MENSFVGKNQAVHKSEEHGAEKVSITHRLLTACKKIRDCLWNANGKRLWIAWQALFFYPQLQLLDKYNLPLKEVTDDKLGLSKPTICRVVEQVSLALLHFVPTFIIYPKDDEILKFQEKFYEM</sequence>
<reference evidence="2" key="1">
    <citation type="submission" date="2022-11" db="UniProtKB">
        <authorList>
            <consortium name="WormBaseParasite"/>
        </authorList>
    </citation>
    <scope>IDENTIFICATION</scope>
</reference>
<proteinExistence type="predicted"/>
<evidence type="ECO:0000313" key="2">
    <source>
        <dbReference type="WBParaSite" id="nRc.2.0.1.t03625-RA"/>
    </source>
</evidence>
<dbReference type="WBParaSite" id="nRc.2.0.1.t03625-RA">
    <property type="protein sequence ID" value="nRc.2.0.1.t03625-RA"/>
    <property type="gene ID" value="nRc.2.0.1.g03625"/>
</dbReference>
<name>A0A915HQ81_ROMCU</name>
<keyword evidence="1" id="KW-1185">Reference proteome</keyword>
<dbReference type="Proteomes" id="UP000887565">
    <property type="component" value="Unplaced"/>
</dbReference>
<organism evidence="1 2">
    <name type="scientific">Romanomermis culicivorax</name>
    <name type="common">Nematode worm</name>
    <dbReference type="NCBI Taxonomy" id="13658"/>
    <lineage>
        <taxon>Eukaryota</taxon>
        <taxon>Metazoa</taxon>
        <taxon>Ecdysozoa</taxon>
        <taxon>Nematoda</taxon>
        <taxon>Enoplea</taxon>
        <taxon>Dorylaimia</taxon>
        <taxon>Mermithida</taxon>
        <taxon>Mermithoidea</taxon>
        <taxon>Mermithidae</taxon>
        <taxon>Romanomermis</taxon>
    </lineage>
</organism>
<dbReference type="AlphaFoldDB" id="A0A915HQ81"/>
<accession>A0A915HQ81</accession>